<dbReference type="SUPFAM" id="SSF88723">
    <property type="entry name" value="PIN domain-like"/>
    <property type="match status" value="1"/>
</dbReference>
<organism evidence="2 3">
    <name type="scientific">Candidatus Schekmanbacteria bacterium GWA2_38_11</name>
    <dbReference type="NCBI Taxonomy" id="1817876"/>
    <lineage>
        <taxon>Bacteria</taxon>
        <taxon>Candidatus Schekmaniibacteriota</taxon>
    </lineage>
</organism>
<dbReference type="Proteomes" id="UP000178526">
    <property type="component" value="Unassembled WGS sequence"/>
</dbReference>
<evidence type="ECO:0000313" key="2">
    <source>
        <dbReference type="EMBL" id="OGL39118.1"/>
    </source>
</evidence>
<accession>A0A1F7RD69</accession>
<dbReference type="Pfam" id="PF01850">
    <property type="entry name" value="PIN"/>
    <property type="match status" value="1"/>
</dbReference>
<name>A0A1F7RD69_9BACT</name>
<reference evidence="2 3" key="1">
    <citation type="journal article" date="2016" name="Nat. Commun.">
        <title>Thousands of microbial genomes shed light on interconnected biogeochemical processes in an aquifer system.</title>
        <authorList>
            <person name="Anantharaman K."/>
            <person name="Brown C.T."/>
            <person name="Hug L.A."/>
            <person name="Sharon I."/>
            <person name="Castelle C.J."/>
            <person name="Probst A.J."/>
            <person name="Thomas B.C."/>
            <person name="Singh A."/>
            <person name="Wilkins M.J."/>
            <person name="Karaoz U."/>
            <person name="Brodie E.L."/>
            <person name="Williams K.H."/>
            <person name="Hubbard S.S."/>
            <person name="Banfield J.F."/>
        </authorList>
    </citation>
    <scope>NUCLEOTIDE SEQUENCE [LARGE SCALE GENOMIC DNA]</scope>
</reference>
<feature type="domain" description="PIN" evidence="1">
    <location>
        <begin position="3"/>
        <end position="126"/>
    </location>
</feature>
<comment type="caution">
    <text evidence="2">The sequence shown here is derived from an EMBL/GenBank/DDBJ whole genome shotgun (WGS) entry which is preliminary data.</text>
</comment>
<dbReference type="Gene3D" id="3.40.50.1010">
    <property type="entry name" value="5'-nuclease"/>
    <property type="match status" value="1"/>
</dbReference>
<proteinExistence type="predicted"/>
<dbReference type="EMBL" id="MGDB01000127">
    <property type="protein sequence ID" value="OGL39118.1"/>
    <property type="molecule type" value="Genomic_DNA"/>
</dbReference>
<evidence type="ECO:0000313" key="3">
    <source>
        <dbReference type="Proteomes" id="UP000178526"/>
    </source>
</evidence>
<gene>
    <name evidence="2" type="ORF">A2042_07915</name>
</gene>
<evidence type="ECO:0000259" key="1">
    <source>
        <dbReference type="Pfam" id="PF01850"/>
    </source>
</evidence>
<dbReference type="InterPro" id="IPR029060">
    <property type="entry name" value="PIN-like_dom_sf"/>
</dbReference>
<sequence>MKIIIDTDIYIDYLNKGIYEDILLKDGYFKYLAPIIITELLAGCRSDEERKIIEKLNYISDKSNRIVLYSPQDYIIAGNILNALKFKMGYDLKKSVSLTNDVFIAIAAWKIGAILFTKNRKDFRAIQNYISFKFEFVAQAM</sequence>
<protein>
    <recommendedName>
        <fullName evidence="1">PIN domain-containing protein</fullName>
    </recommendedName>
</protein>
<dbReference type="InterPro" id="IPR002716">
    <property type="entry name" value="PIN_dom"/>
</dbReference>
<dbReference type="AlphaFoldDB" id="A0A1F7RD69"/>